<sequence>MMLASVDWGCGAGRDVLCVPHKWCPQAMVQAAAPVSAGAVALGMPKLRCEQAMTECGPTCHGLSSGSVKSSDDNVSDPRVAVRSGAAQLSGSRCRPAALLTASLWFSSLNYTKHTVPSAVGRGN</sequence>
<keyword evidence="2" id="KW-1185">Reference proteome</keyword>
<organism evidence="1 2">
    <name type="scientific">Pleurodeles waltl</name>
    <name type="common">Iberian ribbed newt</name>
    <dbReference type="NCBI Taxonomy" id="8319"/>
    <lineage>
        <taxon>Eukaryota</taxon>
        <taxon>Metazoa</taxon>
        <taxon>Chordata</taxon>
        <taxon>Craniata</taxon>
        <taxon>Vertebrata</taxon>
        <taxon>Euteleostomi</taxon>
        <taxon>Amphibia</taxon>
        <taxon>Batrachia</taxon>
        <taxon>Caudata</taxon>
        <taxon>Salamandroidea</taxon>
        <taxon>Salamandridae</taxon>
        <taxon>Pleurodelinae</taxon>
        <taxon>Pleurodeles</taxon>
    </lineage>
</organism>
<protein>
    <submittedName>
        <fullName evidence="1">Uncharacterized protein</fullName>
    </submittedName>
</protein>
<dbReference type="EMBL" id="JANPWB010000007">
    <property type="protein sequence ID" value="KAJ1173495.1"/>
    <property type="molecule type" value="Genomic_DNA"/>
</dbReference>
<evidence type="ECO:0000313" key="1">
    <source>
        <dbReference type="EMBL" id="KAJ1173495.1"/>
    </source>
</evidence>
<name>A0AAV7TAN6_PLEWA</name>
<accession>A0AAV7TAN6</accession>
<reference evidence="1" key="1">
    <citation type="journal article" date="2022" name="bioRxiv">
        <title>Sequencing and chromosome-scale assembly of the giantPleurodeles waltlgenome.</title>
        <authorList>
            <person name="Brown T."/>
            <person name="Elewa A."/>
            <person name="Iarovenko S."/>
            <person name="Subramanian E."/>
            <person name="Araus A.J."/>
            <person name="Petzold A."/>
            <person name="Susuki M."/>
            <person name="Suzuki K.-i.T."/>
            <person name="Hayashi T."/>
            <person name="Toyoda A."/>
            <person name="Oliveira C."/>
            <person name="Osipova E."/>
            <person name="Leigh N.D."/>
            <person name="Simon A."/>
            <person name="Yun M.H."/>
        </authorList>
    </citation>
    <scope>NUCLEOTIDE SEQUENCE</scope>
    <source>
        <strain evidence="1">20211129_DDA</strain>
        <tissue evidence="1">Liver</tissue>
    </source>
</reference>
<gene>
    <name evidence="1" type="ORF">NDU88_005327</name>
</gene>
<dbReference type="AlphaFoldDB" id="A0AAV7TAN6"/>
<proteinExistence type="predicted"/>
<dbReference type="Proteomes" id="UP001066276">
    <property type="component" value="Chromosome 4_1"/>
</dbReference>
<evidence type="ECO:0000313" key="2">
    <source>
        <dbReference type="Proteomes" id="UP001066276"/>
    </source>
</evidence>
<comment type="caution">
    <text evidence="1">The sequence shown here is derived from an EMBL/GenBank/DDBJ whole genome shotgun (WGS) entry which is preliminary data.</text>
</comment>